<dbReference type="PROSITE" id="PS51450">
    <property type="entry name" value="LRR"/>
    <property type="match status" value="5"/>
</dbReference>
<feature type="region of interest" description="Disordered" evidence="3">
    <location>
        <begin position="751"/>
        <end position="776"/>
    </location>
</feature>
<dbReference type="Pfam" id="PF13855">
    <property type="entry name" value="LRR_8"/>
    <property type="match status" value="2"/>
</dbReference>
<feature type="region of interest" description="Disordered" evidence="3">
    <location>
        <begin position="828"/>
        <end position="862"/>
    </location>
</feature>
<feature type="region of interest" description="Disordered" evidence="3">
    <location>
        <begin position="400"/>
        <end position="501"/>
    </location>
</feature>
<dbReference type="InterPro" id="IPR003591">
    <property type="entry name" value="Leu-rich_rpt_typical-subtyp"/>
</dbReference>
<dbReference type="PANTHER" id="PTHR48051">
    <property type="match status" value="1"/>
</dbReference>
<name>A0A3S1BUM5_ELYCH</name>
<feature type="region of interest" description="Disordered" evidence="3">
    <location>
        <begin position="891"/>
        <end position="917"/>
    </location>
</feature>
<proteinExistence type="predicted"/>
<organism evidence="5 6">
    <name type="scientific">Elysia chlorotica</name>
    <name type="common">Eastern emerald elysia</name>
    <name type="synonym">Sea slug</name>
    <dbReference type="NCBI Taxonomy" id="188477"/>
    <lineage>
        <taxon>Eukaryota</taxon>
        <taxon>Metazoa</taxon>
        <taxon>Spiralia</taxon>
        <taxon>Lophotrochozoa</taxon>
        <taxon>Mollusca</taxon>
        <taxon>Gastropoda</taxon>
        <taxon>Heterobranchia</taxon>
        <taxon>Euthyneura</taxon>
        <taxon>Panpulmonata</taxon>
        <taxon>Sacoglossa</taxon>
        <taxon>Placobranchoidea</taxon>
        <taxon>Plakobranchidae</taxon>
        <taxon>Elysia</taxon>
    </lineage>
</organism>
<keyword evidence="6" id="KW-1185">Reference proteome</keyword>
<protein>
    <recommendedName>
        <fullName evidence="4">Disease resistance R13L4/SHOC-2-like LRR domain-containing protein</fullName>
    </recommendedName>
</protein>
<evidence type="ECO:0000256" key="1">
    <source>
        <dbReference type="ARBA" id="ARBA00022614"/>
    </source>
</evidence>
<feature type="region of interest" description="Disordered" evidence="3">
    <location>
        <begin position="695"/>
        <end position="727"/>
    </location>
</feature>
<dbReference type="EMBL" id="RQTK01000008">
    <property type="protein sequence ID" value="RUS91660.1"/>
    <property type="molecule type" value="Genomic_DNA"/>
</dbReference>
<dbReference type="PANTHER" id="PTHR48051:SF54">
    <property type="entry name" value="LEUCINE-RICH REPEAT-CONTAINING PROTEIN"/>
    <property type="match status" value="1"/>
</dbReference>
<sequence length="1321" mass="149994">MVREGLRGATVMRPVDSPEKHEASQDHPTEAAERRLRMQVVSNSKGHMELNLHRRGLRQVPVEVFHMVSLHVLRVSHNHIDHLPMMISYLRSLRVLDVSHNLLVQLPETLVNCRRLTRLDLSHNRLAGLPRTIGGLGELRYLGLAGNTLEQLPQEFGQLSALRVLDLHGNRLWHLPPSLEQLRHLCRLDLGDNMLDAVPLVITRITSLAALDLSRNRLAALPVDIDQLRGLVELNLSHNKLLSVTSLLVSLTRLKYLNLASNGLKFLPARMDRLQNLEVLHVQGNSLRTIPALPRSLKYYNVSKNQLQTLTVDGMRNLVSLTATHNQLSSAPQGLYRLRRLRFLYLDHNRLEELSPDLALLTELRVLTLTHNDLRRLPHRALLRLDKLASFNIRGNHRLARRDEEAHNDQSAGQTHRDLDGTGSKVEDEANDAELQGTLKKKKKNKKGVVTTKGTITFHNENEENDELRGENAGHGRKLVSKSKVYSSRPYEDRPSTRPDTRFQEEVSIFPKSHYSNPKFLENYDASETKNKVKAAKRFNSLRSIKDIFFGRTKHKTSKHSARDRAESSINFETRAALRPSDSVHLPINYRLEEIERGEEEYLSENRRRPSHETRHWSLPRHSTRESRFGPGSVAESLYSDHTHTRNSQILTRQRDGYDFQEDTRTHHDTKRPVFHQGMARSNTMSPEFYHRKKVSGFSNENEPRNGGSVRGRLRGRPSEQYGDDRYNTLPFKHAKAWASQREMFHHGQSRLHDGSLSEPSWHQWGSRMPISSQPSREQSVREAYASFATETPFSEHNSTNVKAVYFPELDYSSASEDDAYTPGLRSYRSEPTFHSDSEEEPFDSYNKNIGNRGSRPRYPSDDSVFIQEEYIGRARQNQRSPSYRHIHHQAWRNKSPMSDIHLDQKYPGQEKSRNLEIPHSGDAYHLHKVSKSSLDPSRISDYVDCEDTLPPGRREPPKSHFQQFDHILSTTGVTNKDDRLTLGSPRLTPVALQHGHFLMKKKPEEQSTLTRSRSLDSILDYSPHNTSTPGQTANHGMANQAENVSVKSGHRLDPMTEARGRMTSPVWDKLAGTDYSLLGVCSHVESMLNKNALRPGIRFQNKHSPRIAAQNRNKTPSTGRENQSAQVREIDVTDHNEADQAHHSVDKTLKESALEYTQPQTFTLTSQGGQFVSSDQPEILVDVPAHAVGRNLNITMQLLLISRDLLEQAKNKNHFVSNILALGPLVHFHTDRPNTGLNSPATLTIPAPPAIKGGHLVVLSVRKDNSCLPVSNGYRSGHSAATMTTWHFSGKIALITRAKCKYKACKALEELLQCVDATQT</sequence>
<accession>A0A3S1BUM5</accession>
<reference evidence="5 6" key="1">
    <citation type="submission" date="2019-01" db="EMBL/GenBank/DDBJ databases">
        <title>A draft genome assembly of the solar-powered sea slug Elysia chlorotica.</title>
        <authorList>
            <person name="Cai H."/>
            <person name="Li Q."/>
            <person name="Fang X."/>
            <person name="Li J."/>
            <person name="Curtis N.E."/>
            <person name="Altenburger A."/>
            <person name="Shibata T."/>
            <person name="Feng M."/>
            <person name="Maeda T."/>
            <person name="Schwartz J.A."/>
            <person name="Shigenobu S."/>
            <person name="Lundholm N."/>
            <person name="Nishiyama T."/>
            <person name="Yang H."/>
            <person name="Hasebe M."/>
            <person name="Li S."/>
            <person name="Pierce S.K."/>
            <person name="Wang J."/>
        </authorList>
    </citation>
    <scope>NUCLEOTIDE SEQUENCE [LARGE SCALE GENOMIC DNA]</scope>
    <source>
        <strain evidence="5">EC2010</strain>
        <tissue evidence="5">Whole organism of an adult</tissue>
    </source>
</reference>
<dbReference type="GO" id="GO:0005737">
    <property type="term" value="C:cytoplasm"/>
    <property type="evidence" value="ECO:0007669"/>
    <property type="project" value="TreeGrafter"/>
</dbReference>
<evidence type="ECO:0000313" key="6">
    <source>
        <dbReference type="Proteomes" id="UP000271974"/>
    </source>
</evidence>
<dbReference type="PRINTS" id="PR00019">
    <property type="entry name" value="LEURICHRPT"/>
</dbReference>
<dbReference type="InterPro" id="IPR032675">
    <property type="entry name" value="LRR_dom_sf"/>
</dbReference>
<dbReference type="STRING" id="188477.A0A3S1BUM5"/>
<feature type="compositionally biased region" description="Low complexity" evidence="3">
    <location>
        <begin position="448"/>
        <end position="457"/>
    </location>
</feature>
<keyword evidence="2" id="KW-0677">Repeat</keyword>
<feature type="compositionally biased region" description="Polar residues" evidence="3">
    <location>
        <begin position="1111"/>
        <end position="1127"/>
    </location>
</feature>
<dbReference type="OrthoDB" id="1394818at2759"/>
<feature type="region of interest" description="Disordered" evidence="3">
    <location>
        <begin position="601"/>
        <end position="659"/>
    </location>
</feature>
<dbReference type="Pfam" id="PF23598">
    <property type="entry name" value="LRR_14"/>
    <property type="match status" value="1"/>
</dbReference>
<dbReference type="SMART" id="SM00364">
    <property type="entry name" value="LRR_BAC"/>
    <property type="match status" value="9"/>
</dbReference>
<evidence type="ECO:0000313" key="5">
    <source>
        <dbReference type="EMBL" id="RUS91660.1"/>
    </source>
</evidence>
<feature type="compositionally biased region" description="Basic and acidic residues" evidence="3">
    <location>
        <begin position="901"/>
        <end position="917"/>
    </location>
</feature>
<dbReference type="InterPro" id="IPR055414">
    <property type="entry name" value="LRR_R13L4/SHOC2-like"/>
</dbReference>
<feature type="compositionally biased region" description="Basic and acidic residues" evidence="3">
    <location>
        <begin position="828"/>
        <end position="837"/>
    </location>
</feature>
<feature type="compositionally biased region" description="Basic and acidic residues" evidence="3">
    <location>
        <begin position="490"/>
        <end position="501"/>
    </location>
</feature>
<feature type="domain" description="Disease resistance R13L4/SHOC-2-like LRR" evidence="4">
    <location>
        <begin position="132"/>
        <end position="237"/>
    </location>
</feature>
<feature type="compositionally biased region" description="Basic and acidic residues" evidence="3">
    <location>
        <begin position="604"/>
        <end position="616"/>
    </location>
</feature>
<comment type="caution">
    <text evidence="5">The sequence shown here is derived from an EMBL/GenBank/DDBJ whole genome shotgun (WGS) entry which is preliminary data.</text>
</comment>
<feature type="region of interest" description="Disordered" evidence="3">
    <location>
        <begin position="1101"/>
        <end position="1127"/>
    </location>
</feature>
<feature type="compositionally biased region" description="Basic and acidic residues" evidence="3">
    <location>
        <begin position="16"/>
        <end position="31"/>
    </location>
</feature>
<evidence type="ECO:0000259" key="4">
    <source>
        <dbReference type="Pfam" id="PF23598"/>
    </source>
</evidence>
<dbReference type="Gene3D" id="3.80.10.10">
    <property type="entry name" value="Ribonuclease Inhibitor"/>
    <property type="match status" value="2"/>
</dbReference>
<keyword evidence="1" id="KW-0433">Leucine-rich repeat</keyword>
<feature type="region of interest" description="Disordered" evidence="3">
    <location>
        <begin position="1"/>
        <end position="31"/>
    </location>
</feature>
<evidence type="ECO:0000256" key="3">
    <source>
        <dbReference type="SAM" id="MobiDB-lite"/>
    </source>
</evidence>
<dbReference type="Gene3D" id="2.60.220.30">
    <property type="match status" value="1"/>
</dbReference>
<gene>
    <name evidence="5" type="ORF">EGW08_000633</name>
</gene>
<feature type="region of interest" description="Disordered" evidence="3">
    <location>
        <begin position="937"/>
        <end position="962"/>
    </location>
</feature>
<evidence type="ECO:0000256" key="2">
    <source>
        <dbReference type="ARBA" id="ARBA00022737"/>
    </source>
</evidence>
<dbReference type="InterPro" id="IPR001611">
    <property type="entry name" value="Leu-rich_rpt"/>
</dbReference>
<dbReference type="InterPro" id="IPR050216">
    <property type="entry name" value="LRR_domain-containing"/>
</dbReference>
<feature type="compositionally biased region" description="Basic and acidic residues" evidence="3">
    <location>
        <begin position="415"/>
        <end position="428"/>
    </location>
</feature>
<dbReference type="SUPFAM" id="SSF52058">
    <property type="entry name" value="L domain-like"/>
    <property type="match status" value="2"/>
</dbReference>
<dbReference type="Proteomes" id="UP000271974">
    <property type="component" value="Unassembled WGS sequence"/>
</dbReference>
<dbReference type="SMART" id="SM00369">
    <property type="entry name" value="LRR_TYP"/>
    <property type="match status" value="12"/>
</dbReference>